<evidence type="ECO:0008006" key="4">
    <source>
        <dbReference type="Google" id="ProtNLM"/>
    </source>
</evidence>
<dbReference type="AlphaFoldDB" id="A0A1B4FAL8"/>
<accession>A0A1B4FAL8</accession>
<reference evidence="2 3" key="1">
    <citation type="submission" date="2015-12" db="EMBL/GenBank/DDBJ databases">
        <title>Diversity of Burkholderia near neighbor genomes.</title>
        <authorList>
            <person name="Sahl J."/>
            <person name="Wagner D."/>
            <person name="Keim P."/>
        </authorList>
    </citation>
    <scope>NUCLEOTIDE SEQUENCE [LARGE SCALE GENOMIC DNA]</scope>
    <source>
        <strain evidence="2 3">BDU6</strain>
    </source>
</reference>
<evidence type="ECO:0000313" key="3">
    <source>
        <dbReference type="Proteomes" id="UP000062519"/>
    </source>
</evidence>
<keyword evidence="1" id="KW-0732">Signal</keyword>
<proteinExistence type="predicted"/>
<dbReference type="PROSITE" id="PS51257">
    <property type="entry name" value="PROKAR_LIPOPROTEIN"/>
    <property type="match status" value="1"/>
</dbReference>
<feature type="signal peptide" evidence="1">
    <location>
        <begin position="1"/>
        <end position="21"/>
    </location>
</feature>
<dbReference type="RefSeq" id="WP_059471421.1">
    <property type="nucleotide sequence ID" value="NZ_CP013386.1"/>
</dbReference>
<keyword evidence="3" id="KW-1185">Reference proteome</keyword>
<dbReference type="KEGG" id="buu:WS70_01350"/>
<protein>
    <recommendedName>
        <fullName evidence="4">Lipoprotein</fullName>
    </recommendedName>
</protein>
<dbReference type="Pfam" id="PF11170">
    <property type="entry name" value="DUF2957"/>
    <property type="match status" value="1"/>
</dbReference>
<name>A0A1B4FAL8_9BURK</name>
<feature type="chain" id="PRO_5015345181" description="Lipoprotein" evidence="1">
    <location>
        <begin position="22"/>
        <end position="418"/>
    </location>
</feature>
<dbReference type="InterPro" id="IPR021340">
    <property type="entry name" value="DUF2957"/>
</dbReference>
<evidence type="ECO:0000256" key="1">
    <source>
        <dbReference type="SAM" id="SignalP"/>
    </source>
</evidence>
<sequence>MKQRNLILAMACAAPFISACSGGSSGSDSQPLVETALCPSTVDYSTVYTGGGGDGELVKLQIDTTKLTWQITYVASPIPQTTGTAAPSRAGTTQNGTLTQETLLPTQKLNNCAYRLNGASLDPNRPARIFLGMGIVGGTIPGAELQYGGLLGQGAIPDTKFPYYPFIAFSTLETNIAKLAGTYSQLGYGQVASQSFAPVTIDAKVTINPDGTWIRCDSTGIYAGTCRQPGTNLVQSPNGTGAFETDHFQSQLKPTLSTVPQAKGFLIVGKVNNQLVPVMIRTGVANPNPTPDANGVPGLTADDESSISLLAPQTAINVGFVNGEYIGVDSQFDYRSTVLVDKQATLLDPFNPSQASLATALNLDYTQTVPGTITSTHVGASSSTPTGKFIFTGAGGAFGFLDMSNSSSPYFTVGAFVQ</sequence>
<dbReference type="EMBL" id="CP013386">
    <property type="protein sequence ID" value="AOJ00631.1"/>
    <property type="molecule type" value="Genomic_DNA"/>
</dbReference>
<dbReference type="Proteomes" id="UP000062519">
    <property type="component" value="Chromosome 1"/>
</dbReference>
<gene>
    <name evidence="2" type="ORF">WS70_01350</name>
</gene>
<evidence type="ECO:0000313" key="2">
    <source>
        <dbReference type="EMBL" id="AOJ00631.1"/>
    </source>
</evidence>
<organism evidence="2 3">
    <name type="scientific">Burkholderia mayonis</name>
    <dbReference type="NCBI Taxonomy" id="1385591"/>
    <lineage>
        <taxon>Bacteria</taxon>
        <taxon>Pseudomonadati</taxon>
        <taxon>Pseudomonadota</taxon>
        <taxon>Betaproteobacteria</taxon>
        <taxon>Burkholderiales</taxon>
        <taxon>Burkholderiaceae</taxon>
        <taxon>Burkholderia</taxon>
        <taxon>pseudomallei group</taxon>
    </lineage>
</organism>